<dbReference type="RefSeq" id="WP_010692785.1">
    <property type="nucleotide sequence ID" value="NZ_CP061007.1"/>
</dbReference>
<dbReference type="Proteomes" id="UP000233786">
    <property type="component" value="Unassembled WGS sequence"/>
</dbReference>
<reference evidence="1" key="1">
    <citation type="submission" date="2017-12" db="EMBL/GenBank/DDBJ databases">
        <title>Sequencing the genomes of 1000 Actinobacteria strains.</title>
        <authorList>
            <person name="Klenk H.-P."/>
        </authorList>
    </citation>
    <scope>NUCLEOTIDE SEQUENCE [LARGE SCALE GENOMIC DNA]</scope>
    <source>
        <strain evidence="1">DSM 44228</strain>
    </source>
</reference>
<proteinExistence type="predicted"/>
<dbReference type="OrthoDB" id="3700876at2"/>
<protein>
    <submittedName>
        <fullName evidence="1">Uncharacterized protein</fullName>
    </submittedName>
</protein>
<dbReference type="AlphaFoldDB" id="A0A2N3Y382"/>
<gene>
    <name evidence="1" type="ORF">A8926_5358</name>
</gene>
<keyword evidence="2" id="KW-1185">Reference proteome</keyword>
<comment type="caution">
    <text evidence="1">The sequence shown here is derived from an EMBL/GenBank/DDBJ whole genome shotgun (WGS) entry which is preliminary data.</text>
</comment>
<name>A0A2N3Y382_SACSN</name>
<organism evidence="1 2">
    <name type="scientific">Saccharopolyspora spinosa</name>
    <dbReference type="NCBI Taxonomy" id="60894"/>
    <lineage>
        <taxon>Bacteria</taxon>
        <taxon>Bacillati</taxon>
        <taxon>Actinomycetota</taxon>
        <taxon>Actinomycetes</taxon>
        <taxon>Pseudonocardiales</taxon>
        <taxon>Pseudonocardiaceae</taxon>
        <taxon>Saccharopolyspora</taxon>
    </lineage>
</organism>
<sequence>MATQAQLRQRRTDHDLIARAAESVRRRARRQQAESAVGRAPIVPYGRYVLVGFLDELALAASRGELPAGVRRVGLELCGELLGETSGDPTQRA</sequence>
<evidence type="ECO:0000313" key="2">
    <source>
        <dbReference type="Proteomes" id="UP000233786"/>
    </source>
</evidence>
<evidence type="ECO:0000313" key="1">
    <source>
        <dbReference type="EMBL" id="PKW17399.1"/>
    </source>
</evidence>
<accession>A0A2N3Y382</accession>
<dbReference type="EMBL" id="PJNB01000001">
    <property type="protein sequence ID" value="PKW17399.1"/>
    <property type="molecule type" value="Genomic_DNA"/>
</dbReference>